<dbReference type="InterPro" id="IPR001173">
    <property type="entry name" value="Glyco_trans_2-like"/>
</dbReference>
<comment type="subcellular location">
    <subcellularLocation>
        <location evidence="1">Cell membrane</location>
        <topology evidence="1">Peripheral membrane protein</topology>
    </subcellularLocation>
</comment>
<organism evidence="8 9">
    <name type="scientific">Krasilnikoviella flava</name>
    <dbReference type="NCBI Taxonomy" id="526729"/>
    <lineage>
        <taxon>Bacteria</taxon>
        <taxon>Bacillati</taxon>
        <taxon>Actinomycetota</taxon>
        <taxon>Actinomycetes</taxon>
        <taxon>Micrococcales</taxon>
        <taxon>Promicromonosporaceae</taxon>
        <taxon>Krasilnikoviella</taxon>
    </lineage>
</organism>
<proteinExistence type="inferred from homology"/>
<dbReference type="Gene3D" id="3.90.550.10">
    <property type="entry name" value="Spore Coat Polysaccharide Biosynthesis Protein SpsA, Chain A"/>
    <property type="match status" value="1"/>
</dbReference>
<keyword evidence="5" id="KW-0777">Teichoic acid biosynthesis</keyword>
<dbReference type="InterPro" id="IPR043149">
    <property type="entry name" value="TagF_N"/>
</dbReference>
<dbReference type="InterPro" id="IPR043148">
    <property type="entry name" value="TagF_C"/>
</dbReference>
<dbReference type="Gene3D" id="3.40.50.12580">
    <property type="match status" value="1"/>
</dbReference>
<dbReference type="OrthoDB" id="8549922at2"/>
<dbReference type="InterPro" id="IPR051612">
    <property type="entry name" value="Teichoic_Acid_Biosynth"/>
</dbReference>
<dbReference type="InterPro" id="IPR007554">
    <property type="entry name" value="Glycerophosphate_synth"/>
</dbReference>
<keyword evidence="3" id="KW-1003">Cell membrane</keyword>
<dbReference type="InterPro" id="IPR029044">
    <property type="entry name" value="Nucleotide-diphossugar_trans"/>
</dbReference>
<protein>
    <submittedName>
        <fullName evidence="8">CDP-glycerol glycerophosphotransferase</fullName>
    </submittedName>
</protein>
<evidence type="ECO:0000313" key="8">
    <source>
        <dbReference type="EMBL" id="SKC35885.1"/>
    </source>
</evidence>
<evidence type="ECO:0000256" key="3">
    <source>
        <dbReference type="ARBA" id="ARBA00022475"/>
    </source>
</evidence>
<dbReference type="PANTHER" id="PTHR37316">
    <property type="entry name" value="TEICHOIC ACID GLYCEROL-PHOSPHATE PRIMASE"/>
    <property type="match status" value="1"/>
</dbReference>
<evidence type="ECO:0000313" key="9">
    <source>
        <dbReference type="Proteomes" id="UP000189777"/>
    </source>
</evidence>
<reference evidence="8 9" key="1">
    <citation type="submission" date="2017-02" db="EMBL/GenBank/DDBJ databases">
        <authorList>
            <person name="Peterson S.W."/>
        </authorList>
    </citation>
    <scope>NUCLEOTIDE SEQUENCE [LARGE SCALE GENOMIC DNA]</scope>
    <source>
        <strain evidence="8 9">DSM 21481</strain>
    </source>
</reference>
<evidence type="ECO:0000256" key="4">
    <source>
        <dbReference type="ARBA" id="ARBA00022679"/>
    </source>
</evidence>
<dbReference type="SUPFAM" id="SSF53448">
    <property type="entry name" value="Nucleotide-diphospho-sugar transferases"/>
    <property type="match status" value="1"/>
</dbReference>
<dbReference type="CDD" id="cd00761">
    <property type="entry name" value="Glyco_tranf_GTA_type"/>
    <property type="match status" value="1"/>
</dbReference>
<dbReference type="Pfam" id="PF00535">
    <property type="entry name" value="Glycos_transf_2"/>
    <property type="match status" value="1"/>
</dbReference>
<dbReference type="STRING" id="526729.SAMN04324258_0214"/>
<name>A0A1T5I9N4_9MICO</name>
<feature type="domain" description="Glycosyltransferase 2-like" evidence="7">
    <location>
        <begin position="37"/>
        <end position="162"/>
    </location>
</feature>
<evidence type="ECO:0000256" key="2">
    <source>
        <dbReference type="ARBA" id="ARBA00010488"/>
    </source>
</evidence>
<keyword evidence="4 8" id="KW-0808">Transferase</keyword>
<evidence type="ECO:0000256" key="6">
    <source>
        <dbReference type="ARBA" id="ARBA00023136"/>
    </source>
</evidence>
<dbReference type="EMBL" id="FUZQ01000001">
    <property type="protein sequence ID" value="SKC35885.1"/>
    <property type="molecule type" value="Genomic_DNA"/>
</dbReference>
<gene>
    <name evidence="8" type="ORF">SAMN04324258_0214</name>
</gene>
<dbReference type="Pfam" id="PF04464">
    <property type="entry name" value="Glyphos_transf"/>
    <property type="match status" value="1"/>
</dbReference>
<comment type="similarity">
    <text evidence="2">Belongs to the CDP-glycerol glycerophosphotransferase family.</text>
</comment>
<dbReference type="GO" id="GO:0019350">
    <property type="term" value="P:teichoic acid biosynthetic process"/>
    <property type="evidence" value="ECO:0007669"/>
    <property type="project" value="UniProtKB-KW"/>
</dbReference>
<dbReference type="GO" id="GO:0047355">
    <property type="term" value="F:CDP-glycerol glycerophosphotransferase activity"/>
    <property type="evidence" value="ECO:0007669"/>
    <property type="project" value="InterPro"/>
</dbReference>
<dbReference type="Proteomes" id="UP000189777">
    <property type="component" value="Unassembled WGS sequence"/>
</dbReference>
<keyword evidence="9" id="KW-1185">Reference proteome</keyword>
<evidence type="ECO:0000256" key="1">
    <source>
        <dbReference type="ARBA" id="ARBA00004202"/>
    </source>
</evidence>
<evidence type="ECO:0000256" key="5">
    <source>
        <dbReference type="ARBA" id="ARBA00022944"/>
    </source>
</evidence>
<dbReference type="GO" id="GO:0005886">
    <property type="term" value="C:plasma membrane"/>
    <property type="evidence" value="ECO:0007669"/>
    <property type="project" value="UniProtKB-SubCell"/>
</dbReference>
<dbReference type="AlphaFoldDB" id="A0A1T5I9N4"/>
<dbReference type="Gene3D" id="3.40.50.11820">
    <property type="match status" value="1"/>
</dbReference>
<keyword evidence="6" id="KW-0472">Membrane</keyword>
<dbReference type="PANTHER" id="PTHR37316:SF3">
    <property type="entry name" value="TEICHOIC ACID GLYCEROL-PHOSPHATE TRANSFERASE"/>
    <property type="match status" value="1"/>
</dbReference>
<dbReference type="SUPFAM" id="SSF53756">
    <property type="entry name" value="UDP-Glycosyltransferase/glycogen phosphorylase"/>
    <property type="match status" value="1"/>
</dbReference>
<sequence length="1164" mass="128112">MSTVLTNLLRSTYRRLPVPWRARVAELRRPGRRTLVSVVVPVYNVERYVGECLESILAQTHRRLEVVVVDDGSPDRSIDVVNAIAARDRRVRVVRQENAGLGAARNTGVRHARGAMLCFVDSDDTVPPNAVEAMLTSLTRSGSDFAVGSLVRDTSAGKHMPPWARKLHDRTRTGVTIADEPEVLKNVFAWTKLFRTDYFRRVVGGFPEGLYEDQVPSAKAYLHGRFDVLEDVVCHWRIRDDESSITQQKSTMRDLTGRWRMLDELHEVMRDAPGPVRQAWEAKVVGFDMRPYYEQVPRTDDEYWSFLQREIRGFVDMAGYERLAEVPVADRLLAAATFHGLRDDVVELVARRESLTWKVHGVVRDGRVGIGSDYLAGLELAPDGVVDDLEADVEVVSRVADVVLEDSSVTVEGSAYLAFVDLDGMESEIAVEAVSDLGHRVAGRVERFADQTIDMRAVDPWNDHAASGYRARFDLGELVSPPYRFEIGVRVAGVERTAPLALPDPRGLGRLPKFGTLDATGRWYVDQPSGSDVLELRCMTSARVPVADVRVDGRRVDLVLAGSMPAVRGCVARAGTVSVPGVRRQEDGREIVAFTLPEPAQDERARSWAFAARPAAGGREQRFSWVTPSRTLDPPTRSGALVGATRFGNVNAQTGPLLGEVEELALGHGGLRVRGWAAVSSSLRGVPLSLALAHDVADGSAVPLDLDVDGGFDVVVPVADALGNTLSKTVNFVVTLVAGDVAVRPRAASGLVRSLPHDLTNSAVSATVSATPKAGSVSLRLRTFLDDTERSRRAQHRLQQRYHRGEQEPLDAVLLESFGGRSVGDSPLALSRELHRRGDGRPQYWSVACLSTPVPEWATPVLRFSTAWYDLLERATLLVNNNNWPWYFRKGQHQTYLQTWHGTPLKRIGNDVPSANLTITYRRLMQREAQSWDVLLAQNEYSAEIFPGAFGYDGKVLVEGYPRNDSLVDGTAEATRAAVRERLGLGDDVRVLLYAPTWRDNIKEGARYGRVAFLDFDELARAAGPRTVVLYRGHANTASSSSDLPDGVLDVTHHPDVNELMLASDGLITDYSSIMFDYGVLRRPIYLLVPDLELYGSTTRGFYRDLVDVAPGPLCADTSELVTALGADHWSAWGTAHDRFVAEFAPQDDGAASARVIDAAGLTS</sequence>
<dbReference type="RefSeq" id="WP_079569833.1">
    <property type="nucleotide sequence ID" value="NZ_FUZQ01000001.1"/>
</dbReference>
<accession>A0A1T5I9N4</accession>
<evidence type="ECO:0000259" key="7">
    <source>
        <dbReference type="Pfam" id="PF00535"/>
    </source>
</evidence>